<reference evidence="2" key="1">
    <citation type="journal article" date="2022" name="Front. Microbiol.">
        <title>New perspectives on an old grouping: The genomic and phenotypic variability of Oxalobacter formigenes and the implications for calcium oxalate stone prevention.</title>
        <authorList>
            <person name="Chmiel J.A."/>
            <person name="Carr C."/>
            <person name="Stuivenberg G.A."/>
            <person name="Venema R."/>
            <person name="Chanyi R.M."/>
            <person name="Al K.F."/>
            <person name="Giguere D."/>
            <person name="Say H."/>
            <person name="Akouris P.P."/>
            <person name="Dominguez Romero S.A."/>
            <person name="Kwong A."/>
            <person name="Tai V."/>
            <person name="Koval S.F."/>
            <person name="Razvi H."/>
            <person name="Bjazevic J."/>
            <person name="Burton J.P."/>
        </authorList>
    </citation>
    <scope>NUCLEOTIDE SEQUENCE</scope>
    <source>
        <strain evidence="2">WoOx3</strain>
    </source>
</reference>
<dbReference type="RefSeq" id="WP_269309826.1">
    <property type="nucleotide sequence ID" value="NZ_CP098242.1"/>
</dbReference>
<dbReference type="EMBL" id="CP098242">
    <property type="protein sequence ID" value="WAW10775.1"/>
    <property type="molecule type" value="Genomic_DNA"/>
</dbReference>
<proteinExistence type="predicted"/>
<keyword evidence="2" id="KW-0808">Transferase</keyword>
<dbReference type="KEGG" id="ovb:NB640_03740"/>
<protein>
    <submittedName>
        <fullName evidence="2">Phosphoribosyltransferase</fullName>
    </submittedName>
</protein>
<evidence type="ECO:0000313" key="2">
    <source>
        <dbReference type="EMBL" id="WAW10775.1"/>
    </source>
</evidence>
<sequence>MAKKFANRHDAALQMAEKLSSYRGKNPLVLAIPRGAVPMGEILAEKLEGELDVVLVRKIGAPGNPEYAIGAVDENGWTYMTEEPTRLEPIAAYIEKEKERQQAICQERRRQYTPIRPPANPAGRTVIIIDDGLATGATMIAALRSIRAQQPAELICAVPVGHHESIRLVENFADAVSCVLIPPDFRAVGQFYHDFSQVDDQEVEEILMRRKSLI</sequence>
<accession>A0A9E9LW09</accession>
<dbReference type="SUPFAM" id="SSF53271">
    <property type="entry name" value="PRTase-like"/>
    <property type="match status" value="1"/>
</dbReference>
<organism evidence="2 3">
    <name type="scientific">Oxalobacter vibrioformis</name>
    <dbReference type="NCBI Taxonomy" id="933080"/>
    <lineage>
        <taxon>Bacteria</taxon>
        <taxon>Pseudomonadati</taxon>
        <taxon>Pseudomonadota</taxon>
        <taxon>Betaproteobacteria</taxon>
        <taxon>Burkholderiales</taxon>
        <taxon>Oxalobacteraceae</taxon>
        <taxon>Oxalobacter</taxon>
    </lineage>
</organism>
<evidence type="ECO:0000259" key="1">
    <source>
        <dbReference type="Pfam" id="PF00156"/>
    </source>
</evidence>
<dbReference type="InterPro" id="IPR000836">
    <property type="entry name" value="PRTase_dom"/>
</dbReference>
<dbReference type="InterPro" id="IPR029057">
    <property type="entry name" value="PRTase-like"/>
</dbReference>
<dbReference type="Gene3D" id="3.40.50.2020">
    <property type="match status" value="1"/>
</dbReference>
<dbReference type="GO" id="GO:0016757">
    <property type="term" value="F:glycosyltransferase activity"/>
    <property type="evidence" value="ECO:0007669"/>
    <property type="project" value="UniProtKB-KW"/>
</dbReference>
<dbReference type="Pfam" id="PF00156">
    <property type="entry name" value="Pribosyltran"/>
    <property type="match status" value="1"/>
</dbReference>
<feature type="domain" description="Phosphoribosyltransferase" evidence="1">
    <location>
        <begin position="16"/>
        <end position="195"/>
    </location>
</feature>
<gene>
    <name evidence="2" type="ORF">NB640_03740</name>
</gene>
<keyword evidence="2" id="KW-0328">Glycosyltransferase</keyword>
<evidence type="ECO:0000313" key="3">
    <source>
        <dbReference type="Proteomes" id="UP001156215"/>
    </source>
</evidence>
<dbReference type="CDD" id="cd06223">
    <property type="entry name" value="PRTases_typeI"/>
    <property type="match status" value="1"/>
</dbReference>
<dbReference type="Gene3D" id="3.30.1310.20">
    <property type="entry name" value="PRTase-like"/>
    <property type="match status" value="1"/>
</dbReference>
<dbReference type="AlphaFoldDB" id="A0A9E9LW09"/>
<dbReference type="Proteomes" id="UP001156215">
    <property type="component" value="Chromosome"/>
</dbReference>
<name>A0A9E9LW09_9BURK</name>
<keyword evidence="3" id="KW-1185">Reference proteome</keyword>